<evidence type="ECO:0000256" key="7">
    <source>
        <dbReference type="ARBA" id="ARBA00023136"/>
    </source>
</evidence>
<dbReference type="Pfam" id="PF07690">
    <property type="entry name" value="MFS_1"/>
    <property type="match status" value="1"/>
</dbReference>
<protein>
    <submittedName>
        <fullName evidence="10">DHA2 family efflux MFS transporter permease subunit</fullName>
    </submittedName>
</protein>
<feature type="transmembrane region" description="Helical" evidence="8">
    <location>
        <begin position="234"/>
        <end position="253"/>
    </location>
</feature>
<dbReference type="GO" id="GO:0005886">
    <property type="term" value="C:plasma membrane"/>
    <property type="evidence" value="ECO:0007669"/>
    <property type="project" value="UniProtKB-SubCell"/>
</dbReference>
<dbReference type="SUPFAM" id="SSF103473">
    <property type="entry name" value="MFS general substrate transporter"/>
    <property type="match status" value="1"/>
</dbReference>
<feature type="transmembrane region" description="Helical" evidence="8">
    <location>
        <begin position="12"/>
        <end position="34"/>
    </location>
</feature>
<feature type="transmembrane region" description="Helical" evidence="8">
    <location>
        <begin position="168"/>
        <end position="190"/>
    </location>
</feature>
<dbReference type="PANTHER" id="PTHR42718:SF9">
    <property type="entry name" value="MAJOR FACILITATOR SUPERFAMILY MULTIDRUG TRANSPORTER MFSC"/>
    <property type="match status" value="1"/>
</dbReference>
<dbReference type="Gene3D" id="1.20.1250.20">
    <property type="entry name" value="MFS general substrate transporter like domains"/>
    <property type="match status" value="1"/>
</dbReference>
<feature type="transmembrane region" description="Helical" evidence="8">
    <location>
        <begin position="306"/>
        <end position="325"/>
    </location>
</feature>
<dbReference type="Gene3D" id="1.20.1720.10">
    <property type="entry name" value="Multidrug resistance protein D"/>
    <property type="match status" value="1"/>
</dbReference>
<keyword evidence="11" id="KW-1185">Reference proteome</keyword>
<dbReference type="InterPro" id="IPR020846">
    <property type="entry name" value="MFS_dom"/>
</dbReference>
<keyword evidence="6 8" id="KW-1133">Transmembrane helix</keyword>
<evidence type="ECO:0000256" key="6">
    <source>
        <dbReference type="ARBA" id="ARBA00022989"/>
    </source>
</evidence>
<feature type="transmembrane region" description="Helical" evidence="8">
    <location>
        <begin position="202"/>
        <end position="222"/>
    </location>
</feature>
<dbReference type="InterPro" id="IPR036259">
    <property type="entry name" value="MFS_trans_sf"/>
</dbReference>
<dbReference type="PROSITE" id="PS00217">
    <property type="entry name" value="SUGAR_TRANSPORT_2"/>
    <property type="match status" value="1"/>
</dbReference>
<dbReference type="EMBL" id="JAAEDM010000042">
    <property type="protein sequence ID" value="MBR0672493.1"/>
    <property type="molecule type" value="Genomic_DNA"/>
</dbReference>
<dbReference type="GO" id="GO:0022857">
    <property type="term" value="F:transmembrane transporter activity"/>
    <property type="evidence" value="ECO:0007669"/>
    <property type="project" value="InterPro"/>
</dbReference>
<feature type="transmembrane region" description="Helical" evidence="8">
    <location>
        <begin position="487"/>
        <end position="507"/>
    </location>
</feature>
<evidence type="ECO:0000256" key="2">
    <source>
        <dbReference type="ARBA" id="ARBA00008537"/>
    </source>
</evidence>
<dbReference type="InterPro" id="IPR005829">
    <property type="entry name" value="Sugar_transporter_CS"/>
</dbReference>
<comment type="subcellular location">
    <subcellularLocation>
        <location evidence="1">Cell membrane</location>
        <topology evidence="1">Multi-pass membrane protein</topology>
    </subcellularLocation>
</comment>
<feature type="transmembrane region" description="Helical" evidence="8">
    <location>
        <begin position="81"/>
        <end position="101"/>
    </location>
</feature>
<accession>A0A9X9WZB4</accession>
<proteinExistence type="inferred from homology"/>
<organism evidence="10 11">
    <name type="scientific">Neoroseomonas soli</name>
    <dbReference type="NCBI Taxonomy" id="1081025"/>
    <lineage>
        <taxon>Bacteria</taxon>
        <taxon>Pseudomonadati</taxon>
        <taxon>Pseudomonadota</taxon>
        <taxon>Alphaproteobacteria</taxon>
        <taxon>Acetobacterales</taxon>
        <taxon>Acetobacteraceae</taxon>
        <taxon>Neoroseomonas</taxon>
    </lineage>
</organism>
<feature type="transmembrane region" description="Helical" evidence="8">
    <location>
        <begin position="107"/>
        <end position="129"/>
    </location>
</feature>
<keyword evidence="7 8" id="KW-0472">Membrane</keyword>
<feature type="domain" description="Major facilitator superfamily (MFS) profile" evidence="9">
    <location>
        <begin position="16"/>
        <end position="509"/>
    </location>
</feature>
<evidence type="ECO:0000256" key="1">
    <source>
        <dbReference type="ARBA" id="ARBA00004651"/>
    </source>
</evidence>
<keyword evidence="3" id="KW-0813">Transport</keyword>
<evidence type="ECO:0000256" key="5">
    <source>
        <dbReference type="ARBA" id="ARBA00022692"/>
    </source>
</evidence>
<keyword evidence="5 8" id="KW-0812">Transmembrane</keyword>
<comment type="similarity">
    <text evidence="2">Belongs to the major facilitator superfamily. EmrB family.</text>
</comment>
<dbReference type="CDD" id="cd17503">
    <property type="entry name" value="MFS_LmrB_MDR_like"/>
    <property type="match status" value="1"/>
</dbReference>
<gene>
    <name evidence="10" type="ORF">GXW76_15040</name>
</gene>
<evidence type="ECO:0000313" key="11">
    <source>
        <dbReference type="Proteomes" id="UP001138751"/>
    </source>
</evidence>
<feature type="transmembrane region" description="Helical" evidence="8">
    <location>
        <begin position="141"/>
        <end position="162"/>
    </location>
</feature>
<evidence type="ECO:0000259" key="9">
    <source>
        <dbReference type="PROSITE" id="PS50850"/>
    </source>
</evidence>
<name>A0A9X9WZB4_9PROT</name>
<comment type="caution">
    <text evidence="10">The sequence shown here is derived from an EMBL/GenBank/DDBJ whole genome shotgun (WGS) entry which is preliminary data.</text>
</comment>
<evidence type="ECO:0000256" key="8">
    <source>
        <dbReference type="SAM" id="Phobius"/>
    </source>
</evidence>
<feature type="transmembrane region" description="Helical" evidence="8">
    <location>
        <begin position="265"/>
        <end position="286"/>
    </location>
</feature>
<evidence type="ECO:0000313" key="10">
    <source>
        <dbReference type="EMBL" id="MBR0672493.1"/>
    </source>
</evidence>
<dbReference type="PANTHER" id="PTHR42718">
    <property type="entry name" value="MAJOR FACILITATOR SUPERFAMILY MULTIDRUG TRANSPORTER MFSC"/>
    <property type="match status" value="1"/>
</dbReference>
<evidence type="ECO:0000256" key="4">
    <source>
        <dbReference type="ARBA" id="ARBA00022475"/>
    </source>
</evidence>
<keyword evidence="4" id="KW-1003">Cell membrane</keyword>
<feature type="transmembrane region" description="Helical" evidence="8">
    <location>
        <begin position="360"/>
        <end position="378"/>
    </location>
</feature>
<dbReference type="PROSITE" id="PS50850">
    <property type="entry name" value="MFS"/>
    <property type="match status" value="1"/>
</dbReference>
<sequence length="510" mass="53519">MAELAERWGAPYRWLVTLAAMIGTIATILSATIVNVALPQVMGAFGIGQDHAQLISTAFLAAVTGTMLLNGWLVDTFGCRLTYAAAILMFVVGSVISGSAPNEGVLIAGRVLQGAAAGMVQPLGMQIIFQVFPAEKRGSAMGLFAVGVVLAPALGPTLGGVIVDGFGWRAVFFMGVPFALLGLALGLVFMPGPARDGVRRRFDGPGFALLVTALLALLTGLASGQREGWESDRVVMELGLAAVAGVGFVLWELRTDAPMLNPRLFAVRGFACSAAVGLVYGAGLFGSTYLIPLFVQTIQGFSPTRAGLLLMPAGLAMVVVFPIAGRLADRFTPPAPITAGLLLFGVSMWLMSGVGTDTPFWTFAIWILIGRVGFGLAMPSMNAGGLRALPAKWVGQGSGAINFARQFGGAMGVNLLSIHLERRTQFHGQALTATQEGGAATRELLREVERLLAGNGIDEVTRQAMAQDYLGQMIFSQASMLAFRDTFLLVVITCLAALVPVAIMRWGGAK</sequence>
<dbReference type="InterPro" id="IPR004638">
    <property type="entry name" value="EmrB-like"/>
</dbReference>
<evidence type="ECO:0000256" key="3">
    <source>
        <dbReference type="ARBA" id="ARBA00022448"/>
    </source>
</evidence>
<dbReference type="AlphaFoldDB" id="A0A9X9WZB4"/>
<dbReference type="InterPro" id="IPR011701">
    <property type="entry name" value="MFS"/>
</dbReference>
<dbReference type="PRINTS" id="PR01036">
    <property type="entry name" value="TCRTETB"/>
</dbReference>
<feature type="transmembrane region" description="Helical" evidence="8">
    <location>
        <begin position="337"/>
        <end position="354"/>
    </location>
</feature>
<dbReference type="NCBIfam" id="TIGR00711">
    <property type="entry name" value="efflux_EmrB"/>
    <property type="match status" value="1"/>
</dbReference>
<reference evidence="10" key="1">
    <citation type="submission" date="2020-01" db="EMBL/GenBank/DDBJ databases">
        <authorList>
            <person name="Rat A."/>
        </authorList>
    </citation>
    <scope>NUCLEOTIDE SEQUENCE</scope>
    <source>
        <strain evidence="10">LMG 31231</strain>
    </source>
</reference>
<reference evidence="10" key="2">
    <citation type="journal article" date="2021" name="Syst. Appl. Microbiol.">
        <title>Roseomonas hellenica sp. nov., isolated from roots of wild-growing Alkanna tinctoria.</title>
        <authorList>
            <person name="Rat A."/>
            <person name="Naranjo H.D."/>
            <person name="Lebbe L."/>
            <person name="Cnockaert M."/>
            <person name="Krigas N."/>
            <person name="Grigoriadou K."/>
            <person name="Maloupa E."/>
            <person name="Willems A."/>
        </authorList>
    </citation>
    <scope>NUCLEOTIDE SEQUENCE</scope>
    <source>
        <strain evidence="10">LMG 31231</strain>
    </source>
</reference>
<feature type="transmembrane region" description="Helical" evidence="8">
    <location>
        <begin position="54"/>
        <end position="74"/>
    </location>
</feature>
<dbReference type="Proteomes" id="UP001138751">
    <property type="component" value="Unassembled WGS sequence"/>
</dbReference>